<protein>
    <submittedName>
        <fullName evidence="2">Uncharacterized protein</fullName>
    </submittedName>
</protein>
<reference evidence="2" key="1">
    <citation type="submission" date="2019-03" db="EMBL/GenBank/DDBJ databases">
        <title>Long read genome sequence of the mycoparasitic Pythium oligandrum ATCC 38472 isolated from sugarbeet rhizosphere.</title>
        <authorList>
            <person name="Gaulin E."/>
        </authorList>
    </citation>
    <scope>NUCLEOTIDE SEQUENCE</scope>
    <source>
        <strain evidence="2">ATCC 38472_TT</strain>
    </source>
</reference>
<evidence type="ECO:0000313" key="2">
    <source>
        <dbReference type="EMBL" id="TMW59388.1"/>
    </source>
</evidence>
<dbReference type="Proteomes" id="UP000794436">
    <property type="component" value="Unassembled WGS sequence"/>
</dbReference>
<dbReference type="InterPro" id="IPR011990">
    <property type="entry name" value="TPR-like_helical_dom_sf"/>
</dbReference>
<gene>
    <name evidence="2" type="ORF">Poli38472_004457</name>
</gene>
<proteinExistence type="predicted"/>
<feature type="compositionally biased region" description="Acidic residues" evidence="1">
    <location>
        <begin position="221"/>
        <end position="243"/>
    </location>
</feature>
<evidence type="ECO:0000313" key="3">
    <source>
        <dbReference type="Proteomes" id="UP000794436"/>
    </source>
</evidence>
<sequence length="522" mass="58554">MGRRGNKRKRERSQEEAVVDAALSEVNDILQGDDRSQKETWQIGKRLKKLMEEHPKMTQKQTLDAFFLWGTALARLASQNEDATLAEAAVDKFQEMHKLSGGDEAAMGPVGYSLWASALLIIATENQDREVLDQSLEKFQQAVEVDGGTTFESRFQYARALKEGADLVKFLETEAAQATGTARQTDHRSYYKRALELCEEMERIYAEEATKPKEDAKKGDGDDDDDDEDSEEDDDEDEVDPDDDVVHVDDLAEVKLLEAILHGMLEEDEDDDTVDPVACFERTFALFKRALELNSENPGVLMEMASYVGKKCKARLQIEDLHNVGWGKILSFLEEQYRIALASVDFPMTECHEICVRKDTRQEEEPEGEENTDAQVPHLLHAFGRSLVGFLIGEAAKPVAKPTLAALMKLKKNKGKAKATSSSQAAGTGHPRYIQAVEALRSAHHFHDKLGCYPLACLYAAKGYENEEQCRIWLETAETYGVLDDEFVVEDFAAFQDKPWFQKFTQPVEEIAPGAETAQVGK</sequence>
<name>A0A8K1CAF9_PYTOL</name>
<dbReference type="OrthoDB" id="66697at2759"/>
<dbReference type="EMBL" id="SPLM01000109">
    <property type="protein sequence ID" value="TMW59388.1"/>
    <property type="molecule type" value="Genomic_DNA"/>
</dbReference>
<dbReference type="AlphaFoldDB" id="A0A8K1CAF9"/>
<accession>A0A8K1CAF9</accession>
<feature type="compositionally biased region" description="Basic and acidic residues" evidence="1">
    <location>
        <begin position="207"/>
        <end position="220"/>
    </location>
</feature>
<feature type="region of interest" description="Disordered" evidence="1">
    <location>
        <begin position="207"/>
        <end position="245"/>
    </location>
</feature>
<evidence type="ECO:0000256" key="1">
    <source>
        <dbReference type="SAM" id="MobiDB-lite"/>
    </source>
</evidence>
<dbReference type="Gene3D" id="1.25.40.10">
    <property type="entry name" value="Tetratricopeptide repeat domain"/>
    <property type="match status" value="1"/>
</dbReference>
<keyword evidence="3" id="KW-1185">Reference proteome</keyword>
<organism evidence="2 3">
    <name type="scientific">Pythium oligandrum</name>
    <name type="common">Mycoparasitic fungus</name>
    <dbReference type="NCBI Taxonomy" id="41045"/>
    <lineage>
        <taxon>Eukaryota</taxon>
        <taxon>Sar</taxon>
        <taxon>Stramenopiles</taxon>
        <taxon>Oomycota</taxon>
        <taxon>Peronosporomycetes</taxon>
        <taxon>Pythiales</taxon>
        <taxon>Pythiaceae</taxon>
        <taxon>Pythium</taxon>
    </lineage>
</organism>
<comment type="caution">
    <text evidence="2">The sequence shown here is derived from an EMBL/GenBank/DDBJ whole genome shotgun (WGS) entry which is preliminary data.</text>
</comment>